<name>A0A517QK01_9PLAN</name>
<keyword evidence="1" id="KW-1133">Transmembrane helix</keyword>
<dbReference type="OrthoDB" id="9785126at2"/>
<proteinExistence type="predicted"/>
<dbReference type="Pfam" id="PF07885">
    <property type="entry name" value="Ion_trans_2"/>
    <property type="match status" value="1"/>
</dbReference>
<evidence type="ECO:0000313" key="3">
    <source>
        <dbReference type="EMBL" id="QDT31969.1"/>
    </source>
</evidence>
<feature type="transmembrane region" description="Helical" evidence="1">
    <location>
        <begin position="60"/>
        <end position="83"/>
    </location>
</feature>
<dbReference type="InterPro" id="IPR013099">
    <property type="entry name" value="K_chnl_dom"/>
</dbReference>
<sequence>MLEFHYFWTVIGGLVVLALTVDAVVTTLLLSGAGFLSKYLTRFIGRFCMSREREFISKNASVFALLATFVLWSLLLLAGWALIFCGSSEAVIESENKDPADLLSRIYFAGFTITTLGTGNYIPNGPLWQLLSVAAAANGFFIVTICVTYTFSVLTALNERRSIGVAIGHLGHTPVDLLKYALDAESRQLISNQLQDLTLRLQLASVKTDAYPVIEYTHVPDRQHSFAIGVAKLGEACLLSEQLMPSAQSFPKVITDPLWKAVYLITGETNSNGEESADYSAQLLMPYFDQLDAQMNCEEKLKMPPASEKRDRLSAWLAWHHRDWNDVYGEG</sequence>
<feature type="domain" description="Potassium channel" evidence="2">
    <location>
        <begin position="72"/>
        <end position="155"/>
    </location>
</feature>
<organism evidence="3 4">
    <name type="scientific">Thalassoglobus polymorphus</name>
    <dbReference type="NCBI Taxonomy" id="2527994"/>
    <lineage>
        <taxon>Bacteria</taxon>
        <taxon>Pseudomonadati</taxon>
        <taxon>Planctomycetota</taxon>
        <taxon>Planctomycetia</taxon>
        <taxon>Planctomycetales</taxon>
        <taxon>Planctomycetaceae</taxon>
        <taxon>Thalassoglobus</taxon>
    </lineage>
</organism>
<accession>A0A517QK01</accession>
<dbReference type="KEGG" id="tpol:Mal48_12080"/>
<keyword evidence="1" id="KW-0812">Transmembrane</keyword>
<reference evidence="3 4" key="1">
    <citation type="submission" date="2019-02" db="EMBL/GenBank/DDBJ databases">
        <title>Deep-cultivation of Planctomycetes and their phenomic and genomic characterization uncovers novel biology.</title>
        <authorList>
            <person name="Wiegand S."/>
            <person name="Jogler M."/>
            <person name="Boedeker C."/>
            <person name="Pinto D."/>
            <person name="Vollmers J."/>
            <person name="Rivas-Marin E."/>
            <person name="Kohn T."/>
            <person name="Peeters S.H."/>
            <person name="Heuer A."/>
            <person name="Rast P."/>
            <person name="Oberbeckmann S."/>
            <person name="Bunk B."/>
            <person name="Jeske O."/>
            <person name="Meyerdierks A."/>
            <person name="Storesund J.E."/>
            <person name="Kallscheuer N."/>
            <person name="Luecker S."/>
            <person name="Lage O.M."/>
            <person name="Pohl T."/>
            <person name="Merkel B.J."/>
            <person name="Hornburger P."/>
            <person name="Mueller R.-W."/>
            <person name="Bruemmer F."/>
            <person name="Labrenz M."/>
            <person name="Spormann A.M."/>
            <person name="Op den Camp H."/>
            <person name="Overmann J."/>
            <person name="Amann R."/>
            <person name="Jetten M.S.M."/>
            <person name="Mascher T."/>
            <person name="Medema M.H."/>
            <person name="Devos D.P."/>
            <person name="Kaster A.-K."/>
            <person name="Ovreas L."/>
            <person name="Rohde M."/>
            <person name="Galperin M.Y."/>
            <person name="Jogler C."/>
        </authorList>
    </citation>
    <scope>NUCLEOTIDE SEQUENCE [LARGE SCALE GENOMIC DNA]</scope>
    <source>
        <strain evidence="3 4">Mal48</strain>
    </source>
</reference>
<dbReference type="EMBL" id="CP036267">
    <property type="protein sequence ID" value="QDT31969.1"/>
    <property type="molecule type" value="Genomic_DNA"/>
</dbReference>
<evidence type="ECO:0000313" key="4">
    <source>
        <dbReference type="Proteomes" id="UP000315724"/>
    </source>
</evidence>
<feature type="transmembrane region" description="Helical" evidence="1">
    <location>
        <begin position="6"/>
        <end position="39"/>
    </location>
</feature>
<feature type="transmembrane region" description="Helical" evidence="1">
    <location>
        <begin position="130"/>
        <end position="151"/>
    </location>
</feature>
<feature type="transmembrane region" description="Helical" evidence="1">
    <location>
        <begin position="103"/>
        <end position="123"/>
    </location>
</feature>
<gene>
    <name evidence="3" type="ORF">Mal48_12080</name>
</gene>
<keyword evidence="4" id="KW-1185">Reference proteome</keyword>
<evidence type="ECO:0000259" key="2">
    <source>
        <dbReference type="Pfam" id="PF07885"/>
    </source>
</evidence>
<dbReference type="SUPFAM" id="SSF81324">
    <property type="entry name" value="Voltage-gated potassium channels"/>
    <property type="match status" value="1"/>
</dbReference>
<dbReference type="Gene3D" id="1.10.287.70">
    <property type="match status" value="1"/>
</dbReference>
<dbReference type="RefSeq" id="WP_145196928.1">
    <property type="nucleotide sequence ID" value="NZ_CP036267.1"/>
</dbReference>
<evidence type="ECO:0000256" key="1">
    <source>
        <dbReference type="SAM" id="Phobius"/>
    </source>
</evidence>
<dbReference type="AlphaFoldDB" id="A0A517QK01"/>
<keyword evidence="1" id="KW-0472">Membrane</keyword>
<dbReference type="Proteomes" id="UP000315724">
    <property type="component" value="Chromosome"/>
</dbReference>
<protein>
    <submittedName>
        <fullName evidence="3">Ion channel</fullName>
    </submittedName>
</protein>